<protein>
    <recommendedName>
        <fullName evidence="2">histidine kinase</fullName>
        <ecNumber evidence="2">2.7.13.3</ecNumber>
    </recommendedName>
</protein>
<dbReference type="SUPFAM" id="SSF55874">
    <property type="entry name" value="ATPase domain of HSP90 chaperone/DNA topoisomerase II/histidine kinase"/>
    <property type="match status" value="1"/>
</dbReference>
<evidence type="ECO:0000256" key="3">
    <source>
        <dbReference type="ARBA" id="ARBA00022553"/>
    </source>
</evidence>
<dbReference type="Pfam" id="PF07730">
    <property type="entry name" value="HisKA_3"/>
    <property type="match status" value="1"/>
</dbReference>
<comment type="caution">
    <text evidence="12">The sequence shown here is derived from an EMBL/GenBank/DDBJ whole genome shotgun (WGS) entry which is preliminary data.</text>
</comment>
<keyword evidence="9" id="KW-0812">Transmembrane</keyword>
<evidence type="ECO:0000256" key="2">
    <source>
        <dbReference type="ARBA" id="ARBA00012438"/>
    </source>
</evidence>
<keyword evidence="9" id="KW-0472">Membrane</keyword>
<evidence type="ECO:0000256" key="6">
    <source>
        <dbReference type="ARBA" id="ARBA00022777"/>
    </source>
</evidence>
<feature type="domain" description="Signal transduction histidine kinase subgroup 3 dimerisation and phosphoacceptor" evidence="11">
    <location>
        <begin position="160"/>
        <end position="226"/>
    </location>
</feature>
<sequence>MVNGVLGLLFAAALAAAALLYAQQGRPWVLDVAVGAAVCGAALLRGRRPGLAAAAGLALAAVGALVAGLAALPGEPGGAAVLGLLVLGGSAVRRLPPGQAGLVAAAGLVMMLAGLLIAGPMSTPFRVGGQAWLLALGAGLALRLRDQWLRAATEAVRREERLALARELHDVVAHHITGILVQAQATRLVGRRKPELLDESLAGIEKASGQALTAMRQVVGLLRDTEDVVSTAPPAAGPEQLVELVAGFTGHGHPEVRLALPEPSRPWPPEVAGTVFRVVQESLTNIARHAPHAREAVVAVIDTFDEVSVTVTNDASSTPSRPHPGGFGLVGMRERVEALGGTFAAGPQTGEGWSVRATMPVAAEEVRR</sequence>
<evidence type="ECO:0000259" key="11">
    <source>
        <dbReference type="Pfam" id="PF07730"/>
    </source>
</evidence>
<dbReference type="InterPro" id="IPR003594">
    <property type="entry name" value="HATPase_dom"/>
</dbReference>
<dbReference type="InterPro" id="IPR050482">
    <property type="entry name" value="Sensor_HK_TwoCompSys"/>
</dbReference>
<organism evidence="12 13">
    <name type="scientific">Kitasatospora viridis</name>
    <dbReference type="NCBI Taxonomy" id="281105"/>
    <lineage>
        <taxon>Bacteria</taxon>
        <taxon>Bacillati</taxon>
        <taxon>Actinomycetota</taxon>
        <taxon>Actinomycetes</taxon>
        <taxon>Kitasatosporales</taxon>
        <taxon>Streptomycetaceae</taxon>
        <taxon>Kitasatospora</taxon>
    </lineage>
</organism>
<dbReference type="EMBL" id="VIWT01000003">
    <property type="protein sequence ID" value="TWF90343.1"/>
    <property type="molecule type" value="Genomic_DNA"/>
</dbReference>
<name>A0A561TTA1_9ACTN</name>
<dbReference type="Pfam" id="PF02518">
    <property type="entry name" value="HATPase_c"/>
    <property type="match status" value="1"/>
</dbReference>
<evidence type="ECO:0000256" key="8">
    <source>
        <dbReference type="ARBA" id="ARBA00023012"/>
    </source>
</evidence>
<evidence type="ECO:0000313" key="12">
    <source>
        <dbReference type="EMBL" id="TWF90343.1"/>
    </source>
</evidence>
<keyword evidence="7" id="KW-0067">ATP-binding</keyword>
<evidence type="ECO:0000256" key="7">
    <source>
        <dbReference type="ARBA" id="ARBA00022840"/>
    </source>
</evidence>
<dbReference type="GO" id="GO:0046983">
    <property type="term" value="F:protein dimerization activity"/>
    <property type="evidence" value="ECO:0007669"/>
    <property type="project" value="InterPro"/>
</dbReference>
<keyword evidence="5" id="KW-0547">Nucleotide-binding</keyword>
<evidence type="ECO:0000313" key="13">
    <source>
        <dbReference type="Proteomes" id="UP000317940"/>
    </source>
</evidence>
<reference evidence="12 13" key="1">
    <citation type="submission" date="2019-06" db="EMBL/GenBank/DDBJ databases">
        <title>Sequencing the genomes of 1000 actinobacteria strains.</title>
        <authorList>
            <person name="Klenk H.-P."/>
        </authorList>
    </citation>
    <scope>NUCLEOTIDE SEQUENCE [LARGE SCALE GENOMIC DNA]</scope>
    <source>
        <strain evidence="12 13">DSM 44826</strain>
    </source>
</reference>
<keyword evidence="3" id="KW-0597">Phosphoprotein</keyword>
<evidence type="ECO:0000256" key="9">
    <source>
        <dbReference type="SAM" id="Phobius"/>
    </source>
</evidence>
<dbReference type="InterPro" id="IPR036890">
    <property type="entry name" value="HATPase_C_sf"/>
</dbReference>
<dbReference type="Proteomes" id="UP000317940">
    <property type="component" value="Unassembled WGS sequence"/>
</dbReference>
<keyword evidence="4" id="KW-0808">Transferase</keyword>
<keyword evidence="9" id="KW-1133">Transmembrane helix</keyword>
<feature type="transmembrane region" description="Helical" evidence="9">
    <location>
        <begin position="78"/>
        <end position="95"/>
    </location>
</feature>
<accession>A0A561TTA1</accession>
<evidence type="ECO:0000256" key="1">
    <source>
        <dbReference type="ARBA" id="ARBA00000085"/>
    </source>
</evidence>
<comment type="catalytic activity">
    <reaction evidence="1">
        <text>ATP + protein L-histidine = ADP + protein N-phospho-L-histidine.</text>
        <dbReference type="EC" id="2.7.13.3"/>
    </reaction>
</comment>
<proteinExistence type="predicted"/>
<dbReference type="GO" id="GO:0016020">
    <property type="term" value="C:membrane"/>
    <property type="evidence" value="ECO:0007669"/>
    <property type="project" value="InterPro"/>
</dbReference>
<dbReference type="GO" id="GO:0000155">
    <property type="term" value="F:phosphorelay sensor kinase activity"/>
    <property type="evidence" value="ECO:0007669"/>
    <property type="project" value="InterPro"/>
</dbReference>
<dbReference type="AlphaFoldDB" id="A0A561TTA1"/>
<gene>
    <name evidence="12" type="ORF">FHX73_13387</name>
</gene>
<dbReference type="GO" id="GO:0005524">
    <property type="term" value="F:ATP binding"/>
    <property type="evidence" value="ECO:0007669"/>
    <property type="project" value="UniProtKB-KW"/>
</dbReference>
<dbReference type="EC" id="2.7.13.3" evidence="2"/>
<evidence type="ECO:0000256" key="5">
    <source>
        <dbReference type="ARBA" id="ARBA00022741"/>
    </source>
</evidence>
<feature type="domain" description="Histidine kinase/HSP90-like ATPase" evidence="10">
    <location>
        <begin position="274"/>
        <end position="362"/>
    </location>
</feature>
<keyword evidence="6 12" id="KW-0418">Kinase</keyword>
<evidence type="ECO:0000259" key="10">
    <source>
        <dbReference type="Pfam" id="PF02518"/>
    </source>
</evidence>
<evidence type="ECO:0000256" key="4">
    <source>
        <dbReference type="ARBA" id="ARBA00022679"/>
    </source>
</evidence>
<keyword evidence="13" id="KW-1185">Reference proteome</keyword>
<dbReference type="PANTHER" id="PTHR24421">
    <property type="entry name" value="NITRATE/NITRITE SENSOR PROTEIN NARX-RELATED"/>
    <property type="match status" value="1"/>
</dbReference>
<feature type="transmembrane region" description="Helical" evidence="9">
    <location>
        <begin position="51"/>
        <end position="72"/>
    </location>
</feature>
<dbReference type="PANTHER" id="PTHR24421:SF10">
    <property type="entry name" value="NITRATE_NITRITE SENSOR PROTEIN NARQ"/>
    <property type="match status" value="1"/>
</dbReference>
<dbReference type="InterPro" id="IPR011712">
    <property type="entry name" value="Sig_transdc_His_kin_sub3_dim/P"/>
</dbReference>
<keyword evidence="8" id="KW-0902">Two-component regulatory system</keyword>
<dbReference type="CDD" id="cd16917">
    <property type="entry name" value="HATPase_UhpB-NarQ-NarX-like"/>
    <property type="match status" value="1"/>
</dbReference>
<feature type="transmembrane region" description="Helical" evidence="9">
    <location>
        <begin position="102"/>
        <end position="121"/>
    </location>
</feature>
<dbReference type="Gene3D" id="3.30.565.10">
    <property type="entry name" value="Histidine kinase-like ATPase, C-terminal domain"/>
    <property type="match status" value="1"/>
</dbReference>
<dbReference type="Gene3D" id="1.20.5.1930">
    <property type="match status" value="1"/>
</dbReference>
<feature type="transmembrane region" description="Helical" evidence="9">
    <location>
        <begin position="28"/>
        <end position="44"/>
    </location>
</feature>